<dbReference type="OrthoDB" id="6764591at2"/>
<dbReference type="AlphaFoldDB" id="A0A5E7M6K1"/>
<feature type="compositionally biased region" description="Polar residues" evidence="1">
    <location>
        <begin position="44"/>
        <end position="61"/>
    </location>
</feature>
<name>A0A5E7M6K1_PSEFL</name>
<feature type="region of interest" description="Disordered" evidence="1">
    <location>
        <begin position="43"/>
        <end position="62"/>
    </location>
</feature>
<accession>A0A5E7M6K1</accession>
<reference evidence="2 3" key="1">
    <citation type="submission" date="2019-09" db="EMBL/GenBank/DDBJ databases">
        <authorList>
            <person name="Chandra G."/>
            <person name="Truman W A."/>
        </authorList>
    </citation>
    <scope>NUCLEOTIDE SEQUENCE [LARGE SCALE GENOMIC DNA]</scope>
    <source>
        <strain evidence="2">PS862</strain>
    </source>
</reference>
<evidence type="ECO:0000256" key="1">
    <source>
        <dbReference type="SAM" id="MobiDB-lite"/>
    </source>
</evidence>
<proteinExistence type="predicted"/>
<sequence>MNFSSTESHEWWRGAARLGLLFALFALFAVVARAEVHNIEATFQPDSSNPQKNQFKNQTPSEGFCRQVPQACEPSGLFSLVARIPFTANAPIRNNHADPRQGGMAKVPSDWNNITVTHASGDTKNLELRIAGIGHETQIPLSVVELTGGGWWDDLWEGGGWVYAPAPCQGVGWSSAGPHGYNSFWKVPEGAGVCSKKAKFDIPLALRYQYFVYAYELRTPDPLKMVSGEYTGSITYSVGPGQDFDMGDVMIPADSLLTLNFLLVVNHTLKVDLPPGGNRVVLEPQGGWQSWLTQGRKPIRLFRDQTFNISASSRFKMNLQCQYASGNNCALWEPNAGHPVPLEVSVTLPDGLADAAGQPVSRRLLRRDGVGSEFFQPGFYLDRKPGTLHFEVAREAVEEMLKPGISRSYSGNVTVIWDSEVG</sequence>
<organism evidence="2 3">
    <name type="scientific">Pseudomonas fluorescens</name>
    <dbReference type="NCBI Taxonomy" id="294"/>
    <lineage>
        <taxon>Bacteria</taxon>
        <taxon>Pseudomonadati</taxon>
        <taxon>Pseudomonadota</taxon>
        <taxon>Gammaproteobacteria</taxon>
        <taxon>Pseudomonadales</taxon>
        <taxon>Pseudomonadaceae</taxon>
        <taxon>Pseudomonas</taxon>
    </lineage>
</organism>
<dbReference type="EMBL" id="CABVII010000017">
    <property type="protein sequence ID" value="VVP19805.1"/>
    <property type="molecule type" value="Genomic_DNA"/>
</dbReference>
<evidence type="ECO:0000313" key="2">
    <source>
        <dbReference type="EMBL" id="VVP19805.1"/>
    </source>
</evidence>
<dbReference type="RefSeq" id="WP_150784579.1">
    <property type="nucleotide sequence ID" value="NZ_CABVII010000017.1"/>
</dbReference>
<protein>
    <submittedName>
        <fullName evidence="2">Uncharacterized protein</fullName>
    </submittedName>
</protein>
<dbReference type="Proteomes" id="UP000385207">
    <property type="component" value="Unassembled WGS sequence"/>
</dbReference>
<gene>
    <name evidence="2" type="ORF">PS862_03794</name>
</gene>
<evidence type="ECO:0000313" key="3">
    <source>
        <dbReference type="Proteomes" id="UP000385207"/>
    </source>
</evidence>